<dbReference type="SUPFAM" id="SSF111369">
    <property type="entry name" value="HlyD-like secretion proteins"/>
    <property type="match status" value="1"/>
</dbReference>
<sequence>MRVAPLILALGLAAGLAWWFVPHVSGRQDSAGAQDATATAEQATTRAGSPASADAPSPGAPSPGAVPVMIMEISAEPTIDRITLRGRTEANRNVVVRAETPGRVISEPLRAGTRVDDGTLLCRLEPGARQAQVAEAEAALAEAQVEADAATQLSQKGFTAETTRVARLAALQRAEAALDLVRLDIARLEIRAPFAGILESDTAEFGARLGIGDACATVIDLSEVKVTGYVSEQDVDRLSVGQPVTVRLISGAVHEGAIGFIGSMADESTRTYRVEARLPNADGSIRDGMTAEIGVELPAERAHRIPQAALTLDDEGRLGVRLADDSTARFLPVRIVREDTGGVWVTGLPETARVIVVGQEFVRDGRPILSTPVSWDDLG</sequence>
<evidence type="ECO:0000256" key="2">
    <source>
        <dbReference type="SAM" id="Coils"/>
    </source>
</evidence>
<feature type="coiled-coil region" evidence="2">
    <location>
        <begin position="133"/>
        <end position="191"/>
    </location>
</feature>
<dbReference type="EMBL" id="JAEHHL010000001">
    <property type="protein sequence ID" value="MBK0397816.1"/>
    <property type="molecule type" value="Genomic_DNA"/>
</dbReference>
<dbReference type="NCBIfam" id="TIGR01730">
    <property type="entry name" value="RND_mfp"/>
    <property type="match status" value="1"/>
</dbReference>
<evidence type="ECO:0000313" key="5">
    <source>
        <dbReference type="EMBL" id="MBK0397816.1"/>
    </source>
</evidence>
<dbReference type="InterPro" id="IPR058792">
    <property type="entry name" value="Beta-barrel_RND_2"/>
</dbReference>
<dbReference type="Pfam" id="PF25954">
    <property type="entry name" value="Beta-barrel_RND_2"/>
    <property type="match status" value="1"/>
</dbReference>
<feature type="compositionally biased region" description="Low complexity" evidence="3">
    <location>
        <begin position="31"/>
        <end position="65"/>
    </location>
</feature>
<organism evidence="5 6">
    <name type="scientific">Thermohalobaculum xanthum</name>
    <dbReference type="NCBI Taxonomy" id="2753746"/>
    <lineage>
        <taxon>Bacteria</taxon>
        <taxon>Pseudomonadati</taxon>
        <taxon>Pseudomonadota</taxon>
        <taxon>Alphaproteobacteria</taxon>
        <taxon>Rhodobacterales</taxon>
        <taxon>Paracoccaceae</taxon>
        <taxon>Thermohalobaculum</taxon>
    </lineage>
</organism>
<dbReference type="RefSeq" id="WP_200606019.1">
    <property type="nucleotide sequence ID" value="NZ_JAEHHL010000001.1"/>
</dbReference>
<gene>
    <name evidence="5" type="ORF">H0I76_01320</name>
</gene>
<comment type="similarity">
    <text evidence="1">Belongs to the membrane fusion protein (MFP) (TC 8.A.1) family.</text>
</comment>
<keyword evidence="6" id="KW-1185">Reference proteome</keyword>
<dbReference type="Gene3D" id="2.40.50.100">
    <property type="match status" value="1"/>
</dbReference>
<evidence type="ECO:0000259" key="4">
    <source>
        <dbReference type="Pfam" id="PF25954"/>
    </source>
</evidence>
<name>A0A8J7SBR0_9RHOB</name>
<evidence type="ECO:0000256" key="1">
    <source>
        <dbReference type="ARBA" id="ARBA00009477"/>
    </source>
</evidence>
<dbReference type="Gene3D" id="2.40.30.170">
    <property type="match status" value="1"/>
</dbReference>
<proteinExistence type="inferred from homology"/>
<accession>A0A8J7SBR0</accession>
<dbReference type="InterPro" id="IPR006143">
    <property type="entry name" value="RND_pump_MFP"/>
</dbReference>
<dbReference type="GO" id="GO:1990281">
    <property type="term" value="C:efflux pump complex"/>
    <property type="evidence" value="ECO:0007669"/>
    <property type="project" value="TreeGrafter"/>
</dbReference>
<dbReference type="GO" id="GO:0015562">
    <property type="term" value="F:efflux transmembrane transporter activity"/>
    <property type="evidence" value="ECO:0007669"/>
    <property type="project" value="TreeGrafter"/>
</dbReference>
<feature type="domain" description="CusB-like beta-barrel" evidence="4">
    <location>
        <begin position="229"/>
        <end position="294"/>
    </location>
</feature>
<evidence type="ECO:0000313" key="6">
    <source>
        <dbReference type="Proteomes" id="UP000655420"/>
    </source>
</evidence>
<reference evidence="5" key="1">
    <citation type="submission" date="2020-12" db="EMBL/GenBank/DDBJ databases">
        <title>Bacterial taxonomy.</title>
        <authorList>
            <person name="Pan X."/>
        </authorList>
    </citation>
    <scope>NUCLEOTIDE SEQUENCE</scope>
    <source>
        <strain evidence="5">M0105</strain>
    </source>
</reference>
<dbReference type="Gene3D" id="1.10.287.470">
    <property type="entry name" value="Helix hairpin bin"/>
    <property type="match status" value="1"/>
</dbReference>
<comment type="caution">
    <text evidence="5">The sequence shown here is derived from an EMBL/GenBank/DDBJ whole genome shotgun (WGS) entry which is preliminary data.</text>
</comment>
<evidence type="ECO:0000256" key="3">
    <source>
        <dbReference type="SAM" id="MobiDB-lite"/>
    </source>
</evidence>
<dbReference type="AlphaFoldDB" id="A0A8J7SBR0"/>
<feature type="region of interest" description="Disordered" evidence="3">
    <location>
        <begin position="29"/>
        <end position="65"/>
    </location>
</feature>
<dbReference type="Gene3D" id="2.40.420.20">
    <property type="match status" value="1"/>
</dbReference>
<keyword evidence="2" id="KW-0175">Coiled coil</keyword>
<protein>
    <submittedName>
        <fullName evidence="5">Efflux RND transporter periplasmic adaptor subunit</fullName>
    </submittedName>
</protein>
<dbReference type="PANTHER" id="PTHR30469:SF29">
    <property type="entry name" value="BLR2860 PROTEIN"/>
    <property type="match status" value="1"/>
</dbReference>
<dbReference type="PANTHER" id="PTHR30469">
    <property type="entry name" value="MULTIDRUG RESISTANCE PROTEIN MDTA"/>
    <property type="match status" value="1"/>
</dbReference>
<dbReference type="Proteomes" id="UP000655420">
    <property type="component" value="Unassembled WGS sequence"/>
</dbReference>